<protein>
    <submittedName>
        <fullName evidence="3">Cytochrome P450</fullName>
    </submittedName>
</protein>
<organism evidence="3 4">
    <name type="scientific">Parafrankia irregularis</name>
    <dbReference type="NCBI Taxonomy" id="795642"/>
    <lineage>
        <taxon>Bacteria</taxon>
        <taxon>Bacillati</taxon>
        <taxon>Actinomycetota</taxon>
        <taxon>Actinomycetes</taxon>
        <taxon>Frankiales</taxon>
        <taxon>Frankiaceae</taxon>
        <taxon>Parafrankia</taxon>
    </lineage>
</organism>
<dbReference type="EMBL" id="FAOZ01000027">
    <property type="protein sequence ID" value="CUU59397.1"/>
    <property type="molecule type" value="Genomic_DNA"/>
</dbReference>
<dbReference type="PRINTS" id="PR00359">
    <property type="entry name" value="BP450"/>
</dbReference>
<dbReference type="GO" id="GO:0004497">
    <property type="term" value="F:monooxygenase activity"/>
    <property type="evidence" value="ECO:0007669"/>
    <property type="project" value="UniProtKB-KW"/>
</dbReference>
<keyword evidence="2" id="KW-0349">Heme</keyword>
<dbReference type="PANTHER" id="PTHR46696:SF1">
    <property type="entry name" value="CYTOCHROME P450 YJIB-RELATED"/>
    <property type="match status" value="1"/>
</dbReference>
<evidence type="ECO:0000256" key="2">
    <source>
        <dbReference type="RuleBase" id="RU000461"/>
    </source>
</evidence>
<dbReference type="AlphaFoldDB" id="A0A0S4QUV2"/>
<dbReference type="PROSITE" id="PS00086">
    <property type="entry name" value="CYTOCHROME_P450"/>
    <property type="match status" value="1"/>
</dbReference>
<keyword evidence="2" id="KW-0560">Oxidoreductase</keyword>
<accession>A0A0S4QUV2</accession>
<keyword evidence="2" id="KW-0479">Metal-binding</keyword>
<evidence type="ECO:0000313" key="4">
    <source>
        <dbReference type="Proteomes" id="UP000198802"/>
    </source>
</evidence>
<dbReference type="GO" id="GO:0020037">
    <property type="term" value="F:heme binding"/>
    <property type="evidence" value="ECO:0007669"/>
    <property type="project" value="InterPro"/>
</dbReference>
<dbReference type="InterPro" id="IPR002397">
    <property type="entry name" value="Cyt_P450_B"/>
</dbReference>
<gene>
    <name evidence="3" type="ORF">Ga0074812_12774</name>
</gene>
<dbReference type="GO" id="GO:0005506">
    <property type="term" value="F:iron ion binding"/>
    <property type="evidence" value="ECO:0007669"/>
    <property type="project" value="InterPro"/>
</dbReference>
<dbReference type="RefSeq" id="WP_091283465.1">
    <property type="nucleotide sequence ID" value="NZ_FAOZ01000027.1"/>
</dbReference>
<reference evidence="4" key="1">
    <citation type="submission" date="2015-11" db="EMBL/GenBank/DDBJ databases">
        <authorList>
            <person name="Varghese N."/>
        </authorList>
    </citation>
    <scope>NUCLEOTIDE SEQUENCE [LARGE SCALE GENOMIC DNA]</scope>
    <source>
        <strain evidence="4">DSM 45899</strain>
    </source>
</reference>
<dbReference type="InterPro" id="IPR017972">
    <property type="entry name" value="Cyt_P450_CS"/>
</dbReference>
<sequence length="404" mass="43932">MGAVSPRRRGLGDLLGDRSGWVFALLRRFRPILSAGPFTVVTRSDDVREVLGDHEHFTVAHYTPKMAEITGPFILGLDDTALYRYDHAALRAVMRRDDVPAIGHEVLAAARTRVAAAGAGELDVVRDLADPVLDGIVASYLGAPGPDTATQLRWARDLFEHIFLNASNDAAIRARALADAAEMRPHIDGLIAARKARLATDAPVPDDVLTRLLQAKEQDGGLHDLAIRHNLIGLITGWIPTVSKAFAMVVEELLRRPEELAAAQRAARAGDQQLVASYVFEALRFRPQTWALLRVCAADRVLAAGTGRETVVRAGTRVLVATRSAMFDGSVVPDAGRFRPGRAWGDYLHFGHGLHTCFGLQINRVQLPALAMALLEGGDLVRAGDLRWDGPYPASLRIRRAGRS</sequence>
<comment type="similarity">
    <text evidence="1 2">Belongs to the cytochrome P450 family.</text>
</comment>
<keyword evidence="2" id="KW-0503">Monooxygenase</keyword>
<evidence type="ECO:0000313" key="3">
    <source>
        <dbReference type="EMBL" id="CUU59397.1"/>
    </source>
</evidence>
<dbReference type="Proteomes" id="UP000198802">
    <property type="component" value="Unassembled WGS sequence"/>
</dbReference>
<dbReference type="Pfam" id="PF00067">
    <property type="entry name" value="p450"/>
    <property type="match status" value="1"/>
</dbReference>
<keyword evidence="4" id="KW-1185">Reference proteome</keyword>
<name>A0A0S4QUV2_9ACTN</name>
<dbReference type="GO" id="GO:0016705">
    <property type="term" value="F:oxidoreductase activity, acting on paired donors, with incorporation or reduction of molecular oxygen"/>
    <property type="evidence" value="ECO:0007669"/>
    <property type="project" value="InterPro"/>
</dbReference>
<evidence type="ECO:0000256" key="1">
    <source>
        <dbReference type="ARBA" id="ARBA00010617"/>
    </source>
</evidence>
<dbReference type="SUPFAM" id="SSF48264">
    <property type="entry name" value="Cytochrome P450"/>
    <property type="match status" value="1"/>
</dbReference>
<keyword evidence="2" id="KW-0408">Iron</keyword>
<dbReference type="Gene3D" id="1.10.630.10">
    <property type="entry name" value="Cytochrome P450"/>
    <property type="match status" value="1"/>
</dbReference>
<dbReference type="InterPro" id="IPR001128">
    <property type="entry name" value="Cyt_P450"/>
</dbReference>
<proteinExistence type="inferred from homology"/>
<dbReference type="PANTHER" id="PTHR46696">
    <property type="entry name" value="P450, PUTATIVE (EUROFUNG)-RELATED"/>
    <property type="match status" value="1"/>
</dbReference>
<dbReference type="InterPro" id="IPR036396">
    <property type="entry name" value="Cyt_P450_sf"/>
</dbReference>